<dbReference type="InterPro" id="IPR049790">
    <property type="entry name" value="Rv3655c/TadE"/>
</dbReference>
<dbReference type="NCBIfam" id="NF041390">
    <property type="entry name" value="TadE_Rv3655c"/>
    <property type="match status" value="1"/>
</dbReference>
<sequence>MVLPLLVLVTLALTWMVGLALVQVQVVDAAREAARAAARDDGTAASVAAGRRVAPDGATVTVATGESEVTATVHVRVEGPSLLAWAPSVPLSATAVAAREEQ</sequence>
<organism evidence="1 2">
    <name type="scientific">Nocardioides zeae</name>
    <dbReference type="NCBI Taxonomy" id="1457234"/>
    <lineage>
        <taxon>Bacteria</taxon>
        <taxon>Bacillati</taxon>
        <taxon>Actinomycetota</taxon>
        <taxon>Actinomycetes</taxon>
        <taxon>Propionibacteriales</taxon>
        <taxon>Nocardioidaceae</taxon>
        <taxon>Nocardioides</taxon>
    </lineage>
</organism>
<evidence type="ECO:0000313" key="1">
    <source>
        <dbReference type="EMBL" id="MDQ1105552.1"/>
    </source>
</evidence>
<accession>A0AAJ1U8P7</accession>
<proteinExistence type="predicted"/>
<evidence type="ECO:0008006" key="3">
    <source>
        <dbReference type="Google" id="ProtNLM"/>
    </source>
</evidence>
<dbReference type="Proteomes" id="UP001239215">
    <property type="component" value="Unassembled WGS sequence"/>
</dbReference>
<comment type="caution">
    <text evidence="1">The sequence shown here is derived from an EMBL/GenBank/DDBJ whole genome shotgun (WGS) entry which is preliminary data.</text>
</comment>
<name>A0AAJ1U8P7_9ACTN</name>
<reference evidence="1" key="1">
    <citation type="submission" date="2023-07" db="EMBL/GenBank/DDBJ databases">
        <title>Functional and genomic diversity of the sorghum phyllosphere microbiome.</title>
        <authorList>
            <person name="Shade A."/>
        </authorList>
    </citation>
    <scope>NUCLEOTIDE SEQUENCE</scope>
    <source>
        <strain evidence="1">SORGH_AS_1067</strain>
    </source>
</reference>
<gene>
    <name evidence="1" type="ORF">QE405_002836</name>
</gene>
<evidence type="ECO:0000313" key="2">
    <source>
        <dbReference type="Proteomes" id="UP001239215"/>
    </source>
</evidence>
<dbReference type="AlphaFoldDB" id="A0AAJ1U8P7"/>
<dbReference type="EMBL" id="JAUTAN010000001">
    <property type="protein sequence ID" value="MDQ1105552.1"/>
    <property type="molecule type" value="Genomic_DNA"/>
</dbReference>
<protein>
    <recommendedName>
        <fullName evidence="3">Pilus assembly protein TadE</fullName>
    </recommendedName>
</protein>